<accession>A0ABS7UUQ6</accession>
<keyword evidence="7" id="KW-0170">Cobalt</keyword>
<evidence type="ECO:0000256" key="4">
    <source>
        <dbReference type="ARBA" id="ARBA00022723"/>
    </source>
</evidence>
<evidence type="ECO:0000313" key="9">
    <source>
        <dbReference type="EMBL" id="MBZ5752045.1"/>
    </source>
</evidence>
<evidence type="ECO:0000256" key="1">
    <source>
        <dbReference type="ARBA" id="ARBA00001941"/>
    </source>
</evidence>
<dbReference type="Gene3D" id="3.40.630.10">
    <property type="entry name" value="Zn peptidases"/>
    <property type="match status" value="1"/>
</dbReference>
<dbReference type="Gene3D" id="3.30.70.360">
    <property type="match status" value="1"/>
</dbReference>
<keyword evidence="5" id="KW-0378">Hydrolase</keyword>
<organism evidence="9 10">
    <name type="scientific">Metabacillus rhizolycopersici</name>
    <dbReference type="NCBI Taxonomy" id="2875709"/>
    <lineage>
        <taxon>Bacteria</taxon>
        <taxon>Bacillati</taxon>
        <taxon>Bacillota</taxon>
        <taxon>Bacilli</taxon>
        <taxon>Bacillales</taxon>
        <taxon>Bacillaceae</taxon>
        <taxon>Metabacillus</taxon>
    </lineage>
</organism>
<dbReference type="EMBL" id="JAIQUM010000045">
    <property type="protein sequence ID" value="MBZ5752045.1"/>
    <property type="molecule type" value="Genomic_DNA"/>
</dbReference>
<dbReference type="RefSeq" id="WP_224140448.1">
    <property type="nucleotide sequence ID" value="NZ_JAIQUM010000045.1"/>
</dbReference>
<dbReference type="SUPFAM" id="SSF55031">
    <property type="entry name" value="Bacterial exopeptidase dimerisation domain"/>
    <property type="match status" value="1"/>
</dbReference>
<evidence type="ECO:0000256" key="2">
    <source>
        <dbReference type="ARBA" id="ARBA00001947"/>
    </source>
</evidence>
<evidence type="ECO:0000256" key="3">
    <source>
        <dbReference type="ARBA" id="ARBA00006247"/>
    </source>
</evidence>
<dbReference type="InterPro" id="IPR011650">
    <property type="entry name" value="Peptidase_M20_dimer"/>
</dbReference>
<name>A0ABS7UUQ6_9BACI</name>
<dbReference type="InterPro" id="IPR050072">
    <property type="entry name" value="Peptidase_M20A"/>
</dbReference>
<dbReference type="SUPFAM" id="SSF53187">
    <property type="entry name" value="Zn-dependent exopeptidases"/>
    <property type="match status" value="1"/>
</dbReference>
<dbReference type="Pfam" id="PF01546">
    <property type="entry name" value="Peptidase_M20"/>
    <property type="match status" value="1"/>
</dbReference>
<dbReference type="InterPro" id="IPR036264">
    <property type="entry name" value="Bact_exopeptidase_dim_dom"/>
</dbReference>
<evidence type="ECO:0000313" key="10">
    <source>
        <dbReference type="Proteomes" id="UP001165287"/>
    </source>
</evidence>
<keyword evidence="10" id="KW-1185">Reference proteome</keyword>
<dbReference type="Proteomes" id="UP001165287">
    <property type="component" value="Unassembled WGS sequence"/>
</dbReference>
<feature type="domain" description="Peptidase M20 dimerisation" evidence="8">
    <location>
        <begin position="228"/>
        <end position="340"/>
    </location>
</feature>
<reference evidence="9" key="1">
    <citation type="submission" date="2024-05" db="EMBL/GenBank/DDBJ databases">
        <title>Metabacillus sp. nov., isolated from the rhizosphere soil of tomato plants.</title>
        <authorList>
            <person name="Ma R."/>
        </authorList>
    </citation>
    <scope>NUCLEOTIDE SEQUENCE</scope>
    <source>
        <strain evidence="9">DBTR6</strain>
    </source>
</reference>
<evidence type="ECO:0000256" key="6">
    <source>
        <dbReference type="ARBA" id="ARBA00022833"/>
    </source>
</evidence>
<comment type="cofactor">
    <cofactor evidence="1">
        <name>Co(2+)</name>
        <dbReference type="ChEBI" id="CHEBI:48828"/>
    </cofactor>
</comment>
<gene>
    <name evidence="9" type="ORF">K9V48_17750</name>
</gene>
<keyword evidence="6" id="KW-0862">Zinc</keyword>
<comment type="cofactor">
    <cofactor evidence="2">
        <name>Zn(2+)</name>
        <dbReference type="ChEBI" id="CHEBI:29105"/>
    </cofactor>
</comment>
<dbReference type="PANTHER" id="PTHR43808">
    <property type="entry name" value="ACETYLORNITHINE DEACETYLASE"/>
    <property type="match status" value="1"/>
</dbReference>
<comment type="caution">
    <text evidence="9">The sequence shown here is derived from an EMBL/GenBank/DDBJ whole genome shotgun (WGS) entry which is preliminary data.</text>
</comment>
<keyword evidence="4" id="KW-0479">Metal-binding</keyword>
<protein>
    <submittedName>
        <fullName evidence="9">ArgE/DapE family deacylase</fullName>
    </submittedName>
</protein>
<comment type="similarity">
    <text evidence="3">Belongs to the peptidase M20A family.</text>
</comment>
<evidence type="ECO:0000259" key="8">
    <source>
        <dbReference type="Pfam" id="PF07687"/>
    </source>
</evidence>
<sequence>MLSGEIREKGQVNDEMKKMVHSYVQENREQLIEGLRQLIKIPSETGFEGPVQEHIKGIMQKDLQLEVETFTADPEVVKLHPEYTESEVERRIGFKDRPNVVGKWKGAGSGRSLLMFTHVDTVPVGNLTHWEYPPFDGVIEDGLMYGRGTADNKGGFGSILASLEVMRGLGLRPKGDITAISVVDEEVGGAGGAVAMTQQGYKADACIYPHPLTSGLGAQIACAGGLIFKIKVVGQAAHNLNGQIGVNAIGKAMKIYQALIDLDTKRAEEVRYEPFERYFAASDMPVRASNLTPAMINGGEWAYKVPADCELTGTIGFPPTETPERVKAQIEGVVKEVAESDPWLKEHPPVISWEWQTNASEISPEHPFVKMVKGNIDEVIGQTTEIFGMPTFSDIRFPMLYMDTPALIYGPKGGRLHGADEWLNVEDWLKCVEINVLNVLEWCGFEEEA</sequence>
<proteinExistence type="inferred from homology"/>
<dbReference type="InterPro" id="IPR002933">
    <property type="entry name" value="Peptidase_M20"/>
</dbReference>
<evidence type="ECO:0000256" key="7">
    <source>
        <dbReference type="ARBA" id="ARBA00023285"/>
    </source>
</evidence>
<evidence type="ECO:0000256" key="5">
    <source>
        <dbReference type="ARBA" id="ARBA00022801"/>
    </source>
</evidence>
<dbReference type="Pfam" id="PF07687">
    <property type="entry name" value="M20_dimer"/>
    <property type="match status" value="1"/>
</dbReference>
<dbReference type="NCBIfam" id="TIGR01910">
    <property type="entry name" value="DapE-ArgE"/>
    <property type="match status" value="1"/>
</dbReference>
<dbReference type="InterPro" id="IPR010182">
    <property type="entry name" value="ArgE/DapE"/>
</dbReference>
<dbReference type="PANTHER" id="PTHR43808:SF25">
    <property type="entry name" value="PEPTIDASE M20 DIMERISATION DOMAIN-CONTAINING PROTEIN"/>
    <property type="match status" value="1"/>
</dbReference>